<dbReference type="InterPro" id="IPR019794">
    <property type="entry name" value="Peroxidases_AS"/>
</dbReference>
<dbReference type="EMBL" id="CM026421">
    <property type="protein sequence ID" value="KAG0593173.1"/>
    <property type="molecule type" value="Genomic_DNA"/>
</dbReference>
<feature type="signal peptide" evidence="16">
    <location>
        <begin position="1"/>
        <end position="26"/>
    </location>
</feature>
<keyword evidence="11 16" id="KW-0376">Hydrogen peroxide</keyword>
<dbReference type="InterPro" id="IPR033905">
    <property type="entry name" value="Secretory_peroxidase"/>
</dbReference>
<comment type="similarity">
    <text evidence="3">Belongs to the peroxidase family. Ascorbate peroxidase subfamily.</text>
</comment>
<feature type="domain" description="Plant heme peroxidase family profile" evidence="17">
    <location>
        <begin position="27"/>
        <end position="329"/>
    </location>
</feature>
<dbReference type="PROSITE" id="PS00435">
    <property type="entry name" value="PEROXIDASE_1"/>
    <property type="match status" value="1"/>
</dbReference>
<evidence type="ECO:0000256" key="7">
    <source>
        <dbReference type="ARBA" id="ARBA00022723"/>
    </source>
</evidence>
<dbReference type="GO" id="GO:0046872">
    <property type="term" value="F:metal ion binding"/>
    <property type="evidence" value="ECO:0007669"/>
    <property type="project" value="UniProtKB-UniRule"/>
</dbReference>
<evidence type="ECO:0000256" key="3">
    <source>
        <dbReference type="ARBA" id="ARBA00006873"/>
    </source>
</evidence>
<feature type="binding site" evidence="13">
    <location>
        <position position="249"/>
    </location>
    <ligand>
        <name>Ca(2+)</name>
        <dbReference type="ChEBI" id="CHEBI:29108"/>
        <label>2</label>
    </ligand>
</feature>
<dbReference type="PANTHER" id="PTHR31517:SF84">
    <property type="entry name" value="PEROXIDASE"/>
    <property type="match status" value="1"/>
</dbReference>
<comment type="catalytic activity">
    <reaction evidence="1 16">
        <text>2 a phenolic donor + H2O2 = 2 a phenolic radical donor + 2 H2O</text>
        <dbReference type="Rhea" id="RHEA:56136"/>
        <dbReference type="ChEBI" id="CHEBI:15377"/>
        <dbReference type="ChEBI" id="CHEBI:16240"/>
        <dbReference type="ChEBI" id="CHEBI:139520"/>
        <dbReference type="ChEBI" id="CHEBI:139521"/>
        <dbReference type="EC" id="1.11.1.7"/>
    </reaction>
</comment>
<dbReference type="EMBL" id="CM026421">
    <property type="protein sequence ID" value="KAG0593174.1"/>
    <property type="molecule type" value="Genomic_DNA"/>
</dbReference>
<feature type="binding site" evidence="13">
    <location>
        <position position="75"/>
    </location>
    <ligand>
        <name>Ca(2+)</name>
        <dbReference type="ChEBI" id="CHEBI:29108"/>
        <label>1</label>
    </ligand>
</feature>
<evidence type="ECO:0000256" key="11">
    <source>
        <dbReference type="ARBA" id="ARBA00023324"/>
    </source>
</evidence>
<dbReference type="InterPro" id="IPR002016">
    <property type="entry name" value="Haem_peroxidase"/>
</dbReference>
<keyword evidence="13 16" id="KW-0106">Calcium</keyword>
<evidence type="ECO:0000313" key="19">
    <source>
        <dbReference type="Proteomes" id="UP000822688"/>
    </source>
</evidence>
<evidence type="ECO:0000256" key="15">
    <source>
        <dbReference type="PIRSR" id="PIRSR600823-5"/>
    </source>
</evidence>
<evidence type="ECO:0000256" key="13">
    <source>
        <dbReference type="PIRSR" id="PIRSR600823-3"/>
    </source>
</evidence>
<feature type="binding site" evidence="13">
    <location>
        <position position="92"/>
    </location>
    <ligand>
        <name>Ca(2+)</name>
        <dbReference type="ChEBI" id="CHEBI:29108"/>
        <label>1</label>
    </ligand>
</feature>
<dbReference type="PANTHER" id="PTHR31517">
    <property type="match status" value="1"/>
</dbReference>
<evidence type="ECO:0000313" key="18">
    <source>
        <dbReference type="EMBL" id="KAG0593173.1"/>
    </source>
</evidence>
<dbReference type="GO" id="GO:0006979">
    <property type="term" value="P:response to oxidative stress"/>
    <property type="evidence" value="ECO:0007669"/>
    <property type="project" value="UniProtKB-UniRule"/>
</dbReference>
<feature type="binding site" evidence="13">
    <location>
        <position position="73"/>
    </location>
    <ligand>
        <name>Ca(2+)</name>
        <dbReference type="ChEBI" id="CHEBI:29108"/>
        <label>1</label>
    </ligand>
</feature>
<proteinExistence type="inferred from homology"/>
<dbReference type="GO" id="GO:0140825">
    <property type="term" value="F:lactoperoxidase activity"/>
    <property type="evidence" value="ECO:0007669"/>
    <property type="project" value="UniProtKB-EC"/>
</dbReference>
<feature type="disulfide bond" evidence="15">
    <location>
        <begin position="124"/>
        <end position="325"/>
    </location>
</feature>
<evidence type="ECO:0000256" key="6">
    <source>
        <dbReference type="ARBA" id="ARBA00022617"/>
    </source>
</evidence>
<keyword evidence="10 15" id="KW-1015">Disulfide bond</keyword>
<dbReference type="FunFam" id="1.10.520.10:FF:000008">
    <property type="entry name" value="Peroxidase"/>
    <property type="match status" value="1"/>
</dbReference>
<feature type="binding site" description="axial binding residue" evidence="13">
    <location>
        <position position="196"/>
    </location>
    <ligand>
        <name>heme b</name>
        <dbReference type="ChEBI" id="CHEBI:60344"/>
    </ligand>
    <ligandPart>
        <name>Fe</name>
        <dbReference type="ChEBI" id="CHEBI:18248"/>
    </ligandPart>
</feature>
<accession>A0A8T0JDT4</accession>
<keyword evidence="8 16" id="KW-0560">Oxidoreductase</keyword>
<comment type="cofactor">
    <cofactor evidence="13 16">
        <name>Ca(2+)</name>
        <dbReference type="ChEBI" id="CHEBI:29108"/>
    </cofactor>
    <text evidence="13 16">Binds 2 calcium ions per subunit.</text>
</comment>
<keyword evidence="19" id="KW-1185">Reference proteome</keyword>
<dbReference type="PRINTS" id="PR00458">
    <property type="entry name" value="PEROXIDASE"/>
</dbReference>
<evidence type="ECO:0000256" key="1">
    <source>
        <dbReference type="ARBA" id="ARBA00000189"/>
    </source>
</evidence>
<dbReference type="OrthoDB" id="2113341at2759"/>
<evidence type="ECO:0000256" key="8">
    <source>
        <dbReference type="ARBA" id="ARBA00023002"/>
    </source>
</evidence>
<keyword evidence="7 13" id="KW-0479">Metal-binding</keyword>
<keyword evidence="5 16" id="KW-0575">Peroxidase</keyword>
<evidence type="ECO:0000256" key="2">
    <source>
        <dbReference type="ARBA" id="ARBA00002322"/>
    </source>
</evidence>
<reference evidence="18" key="1">
    <citation type="submission" date="2020-06" db="EMBL/GenBank/DDBJ databases">
        <title>WGS assembly of Ceratodon purpureus strain R40.</title>
        <authorList>
            <person name="Carey S.B."/>
            <person name="Jenkins J."/>
            <person name="Shu S."/>
            <person name="Lovell J.T."/>
            <person name="Sreedasyam A."/>
            <person name="Maumus F."/>
            <person name="Tiley G.P."/>
            <person name="Fernandez-Pozo N."/>
            <person name="Barry K."/>
            <person name="Chen C."/>
            <person name="Wang M."/>
            <person name="Lipzen A."/>
            <person name="Daum C."/>
            <person name="Saski C.A."/>
            <person name="Payton A.C."/>
            <person name="Mcbreen J.C."/>
            <person name="Conrad R.E."/>
            <person name="Kollar L.M."/>
            <person name="Olsson S."/>
            <person name="Huttunen S."/>
            <person name="Landis J.B."/>
            <person name="Wickett N.J."/>
            <person name="Johnson M.G."/>
            <person name="Rensing S.A."/>
            <person name="Grimwood J."/>
            <person name="Schmutz J."/>
            <person name="Mcdaniel S.F."/>
        </authorList>
    </citation>
    <scope>NUCLEOTIDE SEQUENCE</scope>
    <source>
        <strain evidence="18">R40</strain>
    </source>
</reference>
<dbReference type="GO" id="GO:0042744">
    <property type="term" value="P:hydrogen peroxide catabolic process"/>
    <property type="evidence" value="ECO:0007669"/>
    <property type="project" value="UniProtKB-KW"/>
</dbReference>
<sequence length="338" mass="36457">MAMASCRAWLLVVLCVMGYLNMGVNAQFFNGFYRTKDCANAEAIVQQAVTEAFNQDPSVAPSLIRMLFHDCFVEGCDGSLLLDPTPQNPNVEKKSGPNLSVRGYDVIDAAKTQLEKTCPQTVSCADIVALAARDSVVLTGGKHFDIPTGRLDGLVSSTASADANLVSTDSSAQELTQKFLAQGLGQDEMITLSGAHTVGRTSCAQITSRLYNFPGSTTGADPALDVDYAHHLQQLCPQNGNPNVIVPLDPVSPNTFDNMYYTNGVTGRVMFASDNALFLDHQTEFASNLNSQNGEFWQVKFANALVHMASNKIKQGRDGEIRQNCRFTNAGLAARTNT</sequence>
<keyword evidence="9 13" id="KW-0408">Iron</keyword>
<dbReference type="GO" id="GO:0005576">
    <property type="term" value="C:extracellular region"/>
    <property type="evidence" value="ECO:0007669"/>
    <property type="project" value="UniProtKB-SubCell"/>
</dbReference>
<feature type="binding site" evidence="13">
    <location>
        <position position="197"/>
    </location>
    <ligand>
        <name>Ca(2+)</name>
        <dbReference type="ChEBI" id="CHEBI:29108"/>
        <label>2</label>
    </ligand>
</feature>
<feature type="active site" description="Proton acceptor" evidence="12">
    <location>
        <position position="69"/>
    </location>
</feature>
<keyword evidence="16" id="KW-0732">Signal</keyword>
<dbReference type="Gene3D" id="1.10.520.10">
    <property type="match status" value="1"/>
</dbReference>
<organism evidence="18 19">
    <name type="scientific">Ceratodon purpureus</name>
    <name type="common">Fire moss</name>
    <name type="synonym">Dicranum purpureum</name>
    <dbReference type="NCBI Taxonomy" id="3225"/>
    <lineage>
        <taxon>Eukaryota</taxon>
        <taxon>Viridiplantae</taxon>
        <taxon>Streptophyta</taxon>
        <taxon>Embryophyta</taxon>
        <taxon>Bryophyta</taxon>
        <taxon>Bryophytina</taxon>
        <taxon>Bryopsida</taxon>
        <taxon>Dicranidae</taxon>
        <taxon>Pseudoditrichales</taxon>
        <taxon>Ditrichaceae</taxon>
        <taxon>Ceratodon</taxon>
    </lineage>
</organism>
<dbReference type="Proteomes" id="UP000822688">
    <property type="component" value="Chromosome 1"/>
</dbReference>
<feature type="binding site" evidence="13">
    <location>
        <position position="70"/>
    </location>
    <ligand>
        <name>Ca(2+)</name>
        <dbReference type="ChEBI" id="CHEBI:29108"/>
        <label>1</label>
    </ligand>
</feature>
<dbReference type="Pfam" id="PF00141">
    <property type="entry name" value="peroxidase"/>
    <property type="match status" value="1"/>
</dbReference>
<feature type="binding site" evidence="13">
    <location>
        <position position="257"/>
    </location>
    <ligand>
        <name>Ca(2+)</name>
        <dbReference type="ChEBI" id="CHEBI:29108"/>
        <label>2</label>
    </ligand>
</feature>
<feature type="disulfide bond" evidence="15">
    <location>
        <begin position="203"/>
        <end position="236"/>
    </location>
</feature>
<comment type="subcellular location">
    <subcellularLocation>
        <location evidence="16">Secreted</location>
    </subcellularLocation>
</comment>
<evidence type="ECO:0000256" key="5">
    <source>
        <dbReference type="ARBA" id="ARBA00022559"/>
    </source>
</evidence>
<dbReference type="Gene3D" id="1.10.420.10">
    <property type="entry name" value="Peroxidase, domain 2"/>
    <property type="match status" value="1"/>
</dbReference>
<evidence type="ECO:0000256" key="4">
    <source>
        <dbReference type="ARBA" id="ARBA00012313"/>
    </source>
</evidence>
<comment type="similarity">
    <text evidence="16">Belongs to the peroxidase family. Classical plant (class III) peroxidase subfamily.</text>
</comment>
<evidence type="ECO:0000256" key="16">
    <source>
        <dbReference type="RuleBase" id="RU362060"/>
    </source>
</evidence>
<keyword evidence="6 16" id="KW-0349">Heme</keyword>
<dbReference type="PRINTS" id="PR00461">
    <property type="entry name" value="PLPEROXIDASE"/>
</dbReference>
<comment type="function">
    <text evidence="2">Removal of H(2)O(2), oxidation of toxic reductants, biosynthesis and degradation of lignin, suberization, auxin catabolism, response to environmental stresses such as wounding, pathogen attack and oxidative stress. These functions might be dependent on each isozyme/isoform in each plant tissue.</text>
</comment>
<dbReference type="GO" id="GO:0020037">
    <property type="term" value="F:heme binding"/>
    <property type="evidence" value="ECO:0007669"/>
    <property type="project" value="UniProtKB-UniRule"/>
</dbReference>
<evidence type="ECO:0000259" key="17">
    <source>
        <dbReference type="PROSITE" id="PS50873"/>
    </source>
</evidence>
<feature type="binding site" evidence="13">
    <location>
        <position position="77"/>
    </location>
    <ligand>
        <name>Ca(2+)</name>
        <dbReference type="ChEBI" id="CHEBI:29108"/>
        <label>1</label>
    </ligand>
</feature>
<feature type="binding site" evidence="13">
    <location>
        <position position="79"/>
    </location>
    <ligand>
        <name>Ca(2+)</name>
        <dbReference type="ChEBI" id="CHEBI:29108"/>
        <label>1</label>
    </ligand>
</feature>
<feature type="site" description="Transition state stabilizer" evidence="14">
    <location>
        <position position="65"/>
    </location>
</feature>
<dbReference type="PROSITE" id="PS00436">
    <property type="entry name" value="PEROXIDASE_2"/>
    <property type="match status" value="1"/>
</dbReference>
<name>A0A8T0JDT4_CERPU</name>
<feature type="disulfide bond" evidence="15">
    <location>
        <begin position="71"/>
        <end position="76"/>
    </location>
</feature>
<dbReference type="InterPro" id="IPR000823">
    <property type="entry name" value="Peroxidase_pln"/>
</dbReference>
<protein>
    <recommendedName>
        <fullName evidence="4 16">Peroxidase</fullName>
        <ecNumber evidence="4 16">1.11.1.7</ecNumber>
    </recommendedName>
</protein>
<evidence type="ECO:0000256" key="14">
    <source>
        <dbReference type="PIRSR" id="PIRSR600823-4"/>
    </source>
</evidence>
<dbReference type="InterPro" id="IPR019793">
    <property type="entry name" value="Peroxidases_heam-ligand_BS"/>
</dbReference>
<comment type="caution">
    <text evidence="18">The sequence shown here is derived from an EMBL/GenBank/DDBJ whole genome shotgun (WGS) entry which is preliminary data.</text>
</comment>
<dbReference type="CDD" id="cd00693">
    <property type="entry name" value="secretory_peroxidase"/>
    <property type="match status" value="1"/>
</dbReference>
<feature type="disulfide bond" evidence="15">
    <location>
        <begin position="38"/>
        <end position="118"/>
    </location>
</feature>
<feature type="chain" id="PRO_5036511329" description="Peroxidase" evidence="16">
    <location>
        <begin position="27"/>
        <end position="338"/>
    </location>
</feature>
<dbReference type="SUPFAM" id="SSF48113">
    <property type="entry name" value="Heme-dependent peroxidases"/>
    <property type="match status" value="1"/>
</dbReference>
<dbReference type="InterPro" id="IPR010255">
    <property type="entry name" value="Haem_peroxidase_sf"/>
</dbReference>
<dbReference type="EC" id="1.11.1.7" evidence="4 16"/>
<dbReference type="AlphaFoldDB" id="A0A8T0JDT4"/>
<comment type="cofactor">
    <cofactor evidence="13 16">
        <name>heme b</name>
        <dbReference type="ChEBI" id="CHEBI:60344"/>
    </cofactor>
    <text evidence="13 16">Binds 1 heme b (iron(II)-protoporphyrin IX) group per subunit.</text>
</comment>
<evidence type="ECO:0000256" key="10">
    <source>
        <dbReference type="ARBA" id="ARBA00023157"/>
    </source>
</evidence>
<keyword evidence="16" id="KW-0964">Secreted</keyword>
<evidence type="ECO:0000256" key="9">
    <source>
        <dbReference type="ARBA" id="ARBA00023004"/>
    </source>
</evidence>
<evidence type="ECO:0000256" key="12">
    <source>
        <dbReference type="PIRSR" id="PIRSR600823-1"/>
    </source>
</evidence>
<dbReference type="PROSITE" id="PS50873">
    <property type="entry name" value="PEROXIDASE_4"/>
    <property type="match status" value="1"/>
</dbReference>
<dbReference type="FunFam" id="1.10.420.10:FF:000001">
    <property type="entry name" value="Peroxidase"/>
    <property type="match status" value="1"/>
</dbReference>
<gene>
    <name evidence="18" type="ORF">KC19_1G308900</name>
</gene>